<evidence type="ECO:0000256" key="1">
    <source>
        <dbReference type="SAM" id="Phobius"/>
    </source>
</evidence>
<feature type="transmembrane region" description="Helical" evidence="1">
    <location>
        <begin position="219"/>
        <end position="241"/>
    </location>
</feature>
<dbReference type="RefSeq" id="WP_269818070.1">
    <property type="nucleotide sequence ID" value="NZ_CP114976.1"/>
</dbReference>
<dbReference type="Proteomes" id="UP001212189">
    <property type="component" value="Chromosome"/>
</dbReference>
<dbReference type="AlphaFoldDB" id="A0AAE9VSQ2"/>
<keyword evidence="1" id="KW-1133">Transmembrane helix</keyword>
<gene>
    <name evidence="2" type="ORF">O6P33_12340</name>
</gene>
<feature type="transmembrane region" description="Helical" evidence="1">
    <location>
        <begin position="71"/>
        <end position="87"/>
    </location>
</feature>
<feature type="transmembrane region" description="Helical" evidence="1">
    <location>
        <begin position="193"/>
        <end position="213"/>
    </location>
</feature>
<feature type="transmembrane region" description="Helical" evidence="1">
    <location>
        <begin position="248"/>
        <end position="274"/>
    </location>
</feature>
<sequence>MRILAEFIMRGRMQAIIVMVLAMALPMMFWLGAAAASLVLLRRGLNDALSVIVWALLPAVVWAFYDDPRPILALLGALAIAHILRVTGSWAKALLASLLLGVFFAWMLGAAFAQPLAALAEELNTMAPKMLAGLYEQLSAEDKLQLQGLIIPVLTGLMASVLQLLCILSVVLARYWQAALYNPGGFGQEFRALRLPAVIMFPLVFGMLFAPSLGIQAAVLTPLCSVPLMFAGLAVVHGLVAKYRSGNFWLIGLYIGIVLFTQLIYPFLVVLAIVDSVFDFRGLKQQKNDA</sequence>
<evidence type="ECO:0000313" key="2">
    <source>
        <dbReference type="EMBL" id="WBE25124.1"/>
    </source>
</evidence>
<accession>A0AAE9VSQ2</accession>
<name>A0AAE9VSQ2_9GAMM</name>
<evidence type="ECO:0008006" key="4">
    <source>
        <dbReference type="Google" id="ProtNLM"/>
    </source>
</evidence>
<keyword evidence="1" id="KW-0472">Membrane</keyword>
<proteinExistence type="predicted"/>
<dbReference type="KEGG" id="dce:O6P33_12340"/>
<keyword evidence="1" id="KW-0812">Transmembrane</keyword>
<dbReference type="EMBL" id="CP114976">
    <property type="protein sequence ID" value="WBE25124.1"/>
    <property type="molecule type" value="Genomic_DNA"/>
</dbReference>
<feature type="transmembrane region" description="Helical" evidence="1">
    <location>
        <begin position="15"/>
        <end position="41"/>
    </location>
</feature>
<feature type="transmembrane region" description="Helical" evidence="1">
    <location>
        <begin position="48"/>
        <end position="65"/>
    </location>
</feature>
<protein>
    <recommendedName>
        <fullName evidence="4">DUF2232 domain-containing protein</fullName>
    </recommendedName>
</protein>
<feature type="transmembrane region" description="Helical" evidence="1">
    <location>
        <begin position="149"/>
        <end position="172"/>
    </location>
</feature>
<evidence type="ECO:0000313" key="3">
    <source>
        <dbReference type="Proteomes" id="UP001212189"/>
    </source>
</evidence>
<organism evidence="2 3">
    <name type="scientific">Denitrificimonas caeni</name>
    <dbReference type="NCBI Taxonomy" id="521720"/>
    <lineage>
        <taxon>Bacteria</taxon>
        <taxon>Pseudomonadati</taxon>
        <taxon>Pseudomonadota</taxon>
        <taxon>Gammaproteobacteria</taxon>
        <taxon>Pseudomonadales</taxon>
        <taxon>Pseudomonadaceae</taxon>
        <taxon>Denitrificimonas</taxon>
    </lineage>
</organism>
<feature type="transmembrane region" description="Helical" evidence="1">
    <location>
        <begin position="94"/>
        <end position="113"/>
    </location>
</feature>
<keyword evidence="3" id="KW-1185">Reference proteome</keyword>
<reference evidence="2 3" key="1">
    <citation type="submission" date="2022-12" db="EMBL/GenBank/DDBJ databases">
        <title>Coexistence and Characterization of a Novel Tigecycline Resistance gene tet(X) variant and blaNDM-1 in a Pseudomonas caeni Isolate of Chicken Origin.</title>
        <authorList>
            <person name="Lu X."/>
            <person name="Zhang L."/>
            <person name="Li R."/>
            <person name="Wang Z."/>
        </authorList>
    </citation>
    <scope>NUCLEOTIDE SEQUENCE [LARGE SCALE GENOMIC DNA]</scope>
    <source>
        <strain evidence="2 3">CE14</strain>
    </source>
</reference>